<feature type="transmembrane region" description="Helical" evidence="5">
    <location>
        <begin position="32"/>
        <end position="48"/>
    </location>
</feature>
<feature type="transmembrane region" description="Helical" evidence="5">
    <location>
        <begin position="241"/>
        <end position="258"/>
    </location>
</feature>
<evidence type="ECO:0000256" key="2">
    <source>
        <dbReference type="ARBA" id="ARBA00022692"/>
    </source>
</evidence>
<dbReference type="PANTHER" id="PTHR37422">
    <property type="entry name" value="TEICHURONIC ACID BIOSYNTHESIS PROTEIN TUAE"/>
    <property type="match status" value="1"/>
</dbReference>
<keyword evidence="7" id="KW-0436">Ligase</keyword>
<feature type="transmembrane region" description="Helical" evidence="5">
    <location>
        <begin position="168"/>
        <end position="185"/>
    </location>
</feature>
<accession>A0A9X1QXZ3</accession>
<keyword evidence="3 5" id="KW-1133">Transmembrane helix</keyword>
<feature type="transmembrane region" description="Helical" evidence="5">
    <location>
        <begin position="214"/>
        <end position="232"/>
    </location>
</feature>
<evidence type="ECO:0000256" key="3">
    <source>
        <dbReference type="ARBA" id="ARBA00022989"/>
    </source>
</evidence>
<dbReference type="RefSeq" id="WP_237606713.1">
    <property type="nucleotide sequence ID" value="NZ_JAIRBB010000001.1"/>
</dbReference>
<evidence type="ECO:0000256" key="5">
    <source>
        <dbReference type="SAM" id="Phobius"/>
    </source>
</evidence>
<protein>
    <submittedName>
        <fullName evidence="7">O-antigen ligase family protein</fullName>
    </submittedName>
</protein>
<keyword evidence="8" id="KW-1185">Reference proteome</keyword>
<dbReference type="PANTHER" id="PTHR37422:SF13">
    <property type="entry name" value="LIPOPOLYSACCHARIDE BIOSYNTHESIS PROTEIN PA4999-RELATED"/>
    <property type="match status" value="1"/>
</dbReference>
<name>A0A9X1QXZ3_9FLAO</name>
<dbReference type="InterPro" id="IPR007016">
    <property type="entry name" value="O-antigen_ligase-rel_domated"/>
</dbReference>
<keyword evidence="4 5" id="KW-0472">Membrane</keyword>
<evidence type="ECO:0000256" key="4">
    <source>
        <dbReference type="ARBA" id="ARBA00023136"/>
    </source>
</evidence>
<dbReference type="GO" id="GO:0016874">
    <property type="term" value="F:ligase activity"/>
    <property type="evidence" value="ECO:0007669"/>
    <property type="project" value="UniProtKB-KW"/>
</dbReference>
<feature type="transmembrane region" description="Helical" evidence="5">
    <location>
        <begin position="82"/>
        <end position="103"/>
    </location>
</feature>
<evidence type="ECO:0000313" key="8">
    <source>
        <dbReference type="Proteomes" id="UP001139462"/>
    </source>
</evidence>
<dbReference type="EMBL" id="JAIRBB010000001">
    <property type="protein sequence ID" value="MCG2429978.1"/>
    <property type="molecule type" value="Genomic_DNA"/>
</dbReference>
<feature type="transmembrane region" description="Helical" evidence="5">
    <location>
        <begin position="392"/>
        <end position="410"/>
    </location>
</feature>
<feature type="domain" description="O-antigen ligase-related" evidence="6">
    <location>
        <begin position="204"/>
        <end position="350"/>
    </location>
</feature>
<reference evidence="7" key="1">
    <citation type="submission" date="2021-09" db="EMBL/GenBank/DDBJ databases">
        <title>Genome of Aequorivita sp. strain F64183.</title>
        <authorList>
            <person name="Wang Y."/>
        </authorList>
    </citation>
    <scope>NUCLEOTIDE SEQUENCE</scope>
    <source>
        <strain evidence="7">F64183</strain>
    </source>
</reference>
<feature type="transmembrane region" description="Helical" evidence="5">
    <location>
        <begin position="115"/>
        <end position="135"/>
    </location>
</feature>
<feature type="transmembrane region" description="Helical" evidence="5">
    <location>
        <begin position="335"/>
        <end position="358"/>
    </location>
</feature>
<comment type="subcellular location">
    <subcellularLocation>
        <location evidence="1">Membrane</location>
        <topology evidence="1">Multi-pass membrane protein</topology>
    </subcellularLocation>
</comment>
<dbReference type="Pfam" id="PF04932">
    <property type="entry name" value="Wzy_C"/>
    <property type="match status" value="1"/>
</dbReference>
<proteinExistence type="predicted"/>
<dbReference type="InterPro" id="IPR051533">
    <property type="entry name" value="WaaL-like"/>
</dbReference>
<dbReference type="Proteomes" id="UP001139462">
    <property type="component" value="Unassembled WGS sequence"/>
</dbReference>
<feature type="transmembrane region" description="Helical" evidence="5">
    <location>
        <begin position="367"/>
        <end position="386"/>
    </location>
</feature>
<evidence type="ECO:0000256" key="1">
    <source>
        <dbReference type="ARBA" id="ARBA00004141"/>
    </source>
</evidence>
<gene>
    <name evidence="7" type="ORF">K8344_02505</name>
</gene>
<organism evidence="7 8">
    <name type="scientific">Aequorivita xiaoshiensis</name>
    <dbReference type="NCBI Taxonomy" id="2874476"/>
    <lineage>
        <taxon>Bacteria</taxon>
        <taxon>Pseudomonadati</taxon>
        <taxon>Bacteroidota</taxon>
        <taxon>Flavobacteriia</taxon>
        <taxon>Flavobacteriales</taxon>
        <taxon>Flavobacteriaceae</taxon>
        <taxon>Aequorivita</taxon>
    </lineage>
</organism>
<feature type="transmembrane region" description="Helical" evidence="5">
    <location>
        <begin position="192"/>
        <end position="208"/>
    </location>
</feature>
<sequence>MKRFILSKQELITFILVLIVCITLPVKNNINSLSMILLGAFAAIVLIFKKQIDFKILRKFIPLILFYIVCLISVFYSENQDLALKMIGRLVPFLTLPIIFSILPPLKKERYPSLMKFFIGSMVIVCVFSHTLVLIKLFNNNDSLYNIFNSHYSYLSLSEDTIGMHSTYYAYLIILAVMFVVHFLFSERRWKYRILYFLLLGYFTFFVFHLSARLPIAVLFLFYNIALVYYFVKQKKVLKGVLFLLLLYIITSLVIYNVRITRYRFQQLVGFTYSDGTHYDDGKDKIFQWKAGASANKNVVFGNGIGDANQSIFNSYNNSGLHTYAERKYNAHNQYIQTFVGMGVIGLITLLFIFYYYLRLFYQQKHLIGFTFLLLTTILYLTESYLERHNGIVTLVFIICLFVVQNSNTLKELDRD</sequence>
<evidence type="ECO:0000313" key="7">
    <source>
        <dbReference type="EMBL" id="MCG2429978.1"/>
    </source>
</evidence>
<feature type="transmembrane region" description="Helical" evidence="5">
    <location>
        <begin position="9"/>
        <end position="26"/>
    </location>
</feature>
<dbReference type="AlphaFoldDB" id="A0A9X1QXZ3"/>
<evidence type="ECO:0000259" key="6">
    <source>
        <dbReference type="Pfam" id="PF04932"/>
    </source>
</evidence>
<dbReference type="GO" id="GO:0016020">
    <property type="term" value="C:membrane"/>
    <property type="evidence" value="ECO:0007669"/>
    <property type="project" value="UniProtKB-SubCell"/>
</dbReference>
<keyword evidence="2 5" id="KW-0812">Transmembrane</keyword>
<feature type="transmembrane region" description="Helical" evidence="5">
    <location>
        <begin position="60"/>
        <end position="76"/>
    </location>
</feature>
<comment type="caution">
    <text evidence="7">The sequence shown here is derived from an EMBL/GenBank/DDBJ whole genome shotgun (WGS) entry which is preliminary data.</text>
</comment>